<dbReference type="PANTHER" id="PTHR30217">
    <property type="entry name" value="PEPTIDASE U32 FAMILY"/>
    <property type="match status" value="1"/>
</dbReference>
<keyword evidence="1" id="KW-0411">Iron-sulfur</keyword>
<feature type="binding site" evidence="1">
    <location>
        <position position="177"/>
    </location>
    <ligand>
        <name>[4Fe-4S] cluster</name>
        <dbReference type="ChEBI" id="CHEBI:49883"/>
    </ligand>
</feature>
<proteinExistence type="inferred from homology"/>
<comment type="cofactor">
    <cofactor evidence="1">
        <name>[4Fe-4S] cluster</name>
        <dbReference type="ChEBI" id="CHEBI:49883"/>
    </cofactor>
</comment>
<protein>
    <recommendedName>
        <fullName evidence="1">Ubiquinone biosynthesis protein UbiV</fullName>
    </recommendedName>
</protein>
<dbReference type="NCBIfam" id="NF011991">
    <property type="entry name" value="PRK15447.1"/>
    <property type="match status" value="1"/>
</dbReference>
<comment type="caution">
    <text evidence="2">The sequence shown here is derived from an EMBL/GenBank/DDBJ whole genome shotgun (WGS) entry which is preliminary data.</text>
</comment>
<organism evidence="2 3">
    <name type="scientific">Sediminicurvatus halobius</name>
    <dbReference type="NCBI Taxonomy" id="2182432"/>
    <lineage>
        <taxon>Bacteria</taxon>
        <taxon>Pseudomonadati</taxon>
        <taxon>Pseudomonadota</taxon>
        <taxon>Gammaproteobacteria</taxon>
        <taxon>Chromatiales</taxon>
        <taxon>Ectothiorhodospiraceae</taxon>
        <taxon>Sediminicurvatus</taxon>
    </lineage>
</organism>
<comment type="similarity">
    <text evidence="1">Belongs to the peptidase U32 family. UbiV subfamily.</text>
</comment>
<feature type="binding site" evidence="1">
    <location>
        <position position="194"/>
    </location>
    <ligand>
        <name>[4Fe-4S] cluster</name>
        <dbReference type="ChEBI" id="CHEBI:49883"/>
    </ligand>
</feature>
<dbReference type="Proteomes" id="UP000245474">
    <property type="component" value="Unassembled WGS sequence"/>
</dbReference>
<dbReference type="UniPathway" id="UPA00232"/>
<evidence type="ECO:0000256" key="1">
    <source>
        <dbReference type="HAMAP-Rule" id="MF_02233"/>
    </source>
</evidence>
<sequence length="300" mass="32337">MSIPELTLAPIPYFWPRERVFAFYAAVRDWPVDTVYLGETVCPKRRELRPADWAAIGQRLEAAGKRVVISTLTLLEAGSELGALRQLCRETRFTVEANDMAAVNVLARLGRPFVAGGPLNVYNPRSLARLRAAGAERWLLAAELGRDDAAALAAAEPAMTLEVLVWGRLPLAWSARCFTARAENRSRDRCGFVCQRDPDGRLTRTRDGRPFLNINGIHTESALTQSLAAEYPAVVAAGARALRIVPQAEGTEQVVAGFDALRHGADPGATTAALAPLAPVGTCNGYWHGQAGAAELEAAL</sequence>
<dbReference type="GO" id="GO:0051539">
    <property type="term" value="F:4 iron, 4 sulfur cluster binding"/>
    <property type="evidence" value="ECO:0007669"/>
    <property type="project" value="UniProtKB-UniRule"/>
</dbReference>
<dbReference type="RefSeq" id="WP_109679222.1">
    <property type="nucleotide sequence ID" value="NZ_CP086615.1"/>
</dbReference>
<reference evidence="2 3" key="1">
    <citation type="submission" date="2018-05" db="EMBL/GenBank/DDBJ databases">
        <title>Spiribacter halobius sp. nov., a moderately halophilic bacterium isolated from marine solar saltern.</title>
        <authorList>
            <person name="Zheng W.-S."/>
            <person name="Lu D.-C."/>
            <person name="Du Z.-J."/>
        </authorList>
    </citation>
    <scope>NUCLEOTIDE SEQUENCE [LARGE SCALE GENOMIC DNA]</scope>
    <source>
        <strain evidence="2 3">E85</strain>
    </source>
</reference>
<keyword evidence="3" id="KW-1185">Reference proteome</keyword>
<keyword evidence="1" id="KW-0408">Iron</keyword>
<dbReference type="InterPro" id="IPR001539">
    <property type="entry name" value="Peptidase_U32"/>
</dbReference>
<keyword evidence="1" id="KW-0831">Ubiquinone biosynthesis</keyword>
<gene>
    <name evidence="1" type="primary">ubiV</name>
    <name evidence="2" type="ORF">DEM34_12855</name>
</gene>
<name>A0A2U2MZK1_9GAMM</name>
<dbReference type="AlphaFoldDB" id="A0A2U2MZK1"/>
<dbReference type="EMBL" id="QFFI01000020">
    <property type="protein sequence ID" value="PWG62356.1"/>
    <property type="molecule type" value="Genomic_DNA"/>
</dbReference>
<comment type="function">
    <text evidence="1">Required for O(2)-independent ubiquinone (coenzyme Q) biosynthesis. Together with UbiU, is essential for the C6-hydroxylation reaction in the oxygen-independent ubiquinone biosynthesis pathway.</text>
</comment>
<evidence type="ECO:0000313" key="2">
    <source>
        <dbReference type="EMBL" id="PWG62356.1"/>
    </source>
</evidence>
<dbReference type="Pfam" id="PF01136">
    <property type="entry name" value="Peptidase_U32"/>
    <property type="match status" value="1"/>
</dbReference>
<evidence type="ECO:0000313" key="3">
    <source>
        <dbReference type="Proteomes" id="UP000245474"/>
    </source>
</evidence>
<dbReference type="InterPro" id="IPR043693">
    <property type="entry name" value="UbiV"/>
</dbReference>
<dbReference type="PANTHER" id="PTHR30217:SF11">
    <property type="entry name" value="UBIQUINONE BIOSYNTHESIS PROTEIN UBIV"/>
    <property type="match status" value="1"/>
</dbReference>
<feature type="binding site" evidence="1">
    <location>
        <position position="190"/>
    </location>
    <ligand>
        <name>[4Fe-4S] cluster</name>
        <dbReference type="ChEBI" id="CHEBI:49883"/>
    </ligand>
</feature>
<comment type="pathway">
    <text evidence="1">Cofactor biosynthesis; ubiquinone biosynthesis.</text>
</comment>
<dbReference type="InterPro" id="IPR051454">
    <property type="entry name" value="RNA/ubiquinone_mod_enzymes"/>
</dbReference>
<keyword evidence="1" id="KW-0479">Metal-binding</keyword>
<keyword evidence="1" id="KW-0004">4Fe-4S</keyword>
<dbReference type="GO" id="GO:0046872">
    <property type="term" value="F:metal ion binding"/>
    <property type="evidence" value="ECO:0007669"/>
    <property type="project" value="UniProtKB-KW"/>
</dbReference>
<dbReference type="HAMAP" id="MF_02233">
    <property type="entry name" value="UbiV"/>
    <property type="match status" value="1"/>
</dbReference>
<comment type="subunit">
    <text evidence="1">Forms a heterodimer with UbiU.</text>
</comment>
<dbReference type="OrthoDB" id="8523349at2"/>
<feature type="binding site" evidence="1">
    <location>
        <position position="42"/>
    </location>
    <ligand>
        <name>[4Fe-4S] cluster</name>
        <dbReference type="ChEBI" id="CHEBI:49883"/>
    </ligand>
</feature>
<dbReference type="GO" id="GO:0006744">
    <property type="term" value="P:ubiquinone biosynthetic process"/>
    <property type="evidence" value="ECO:0007669"/>
    <property type="project" value="UniProtKB-UniRule"/>
</dbReference>
<accession>A0A2U2MZK1</accession>